<sequence>MHSGPGCAEKLERDFGSSGYFSSHIFPCTNMSEKEVIFGGERKLKETIENALKVVDADLYVVLTSCSSEIVGDDSEEIVKSFKNSDKYETFKRQIWYSVFSLSSSSYRSF</sequence>
<dbReference type="Gene3D" id="3.40.50.1980">
    <property type="entry name" value="Nitrogenase molybdenum iron protein domain"/>
    <property type="match status" value="1"/>
</dbReference>
<keyword evidence="3" id="KW-1185">Reference proteome</keyword>
<proteinExistence type="predicted"/>
<reference evidence="2 3" key="1">
    <citation type="journal article" date="2015" name="Genome Announc.">
        <title>Draft Genome Sequence of Clostridium tyrobutyricum Strain DIVETGP, Isolated from Cow's Milk for Grana Padano Production.</title>
        <authorList>
            <person name="Soggiu A."/>
            <person name="Piras C."/>
            <person name="Gaiarsa S."/>
            <person name="Sassera D."/>
            <person name="Roncada P."/>
            <person name="Bendixen E."/>
            <person name="Brasca M."/>
            <person name="Bonizzi L."/>
        </authorList>
    </citation>
    <scope>NUCLEOTIDE SEQUENCE [LARGE SCALE GENOMIC DNA]</scope>
    <source>
        <strain evidence="2 3">DIVETGP</strain>
    </source>
</reference>
<feature type="domain" description="Nitrogenase/oxidoreductase component 1" evidence="1">
    <location>
        <begin position="2"/>
        <end position="104"/>
    </location>
</feature>
<dbReference type="EMBL" id="CBXI010000009">
    <property type="protein sequence ID" value="CDL90746.1"/>
    <property type="molecule type" value="Genomic_DNA"/>
</dbReference>
<evidence type="ECO:0000313" key="3">
    <source>
        <dbReference type="Proteomes" id="UP000019482"/>
    </source>
</evidence>
<dbReference type="PANTHER" id="PTHR42956">
    <property type="entry name" value="NITROGENASE IRON-MOLYBDENUM COFACTOR BIOSYNTHESIS PROTEIN NIFE"/>
    <property type="match status" value="1"/>
</dbReference>
<protein>
    <submittedName>
        <fullName evidence="2">Nitrogenase vanadium-cofactor synthesis protein VnfN</fullName>
    </submittedName>
</protein>
<dbReference type="RefSeq" id="WP_235807030.1">
    <property type="nucleotide sequence ID" value="NZ_CBXI010000009.1"/>
</dbReference>
<dbReference type="Pfam" id="PF00148">
    <property type="entry name" value="Oxidored_nitro"/>
    <property type="match status" value="1"/>
</dbReference>
<evidence type="ECO:0000313" key="2">
    <source>
        <dbReference type="EMBL" id="CDL90746.1"/>
    </source>
</evidence>
<organism evidence="2 3">
    <name type="scientific">Clostridium tyrobutyricum DIVETGP</name>
    <dbReference type="NCBI Taxonomy" id="1408889"/>
    <lineage>
        <taxon>Bacteria</taxon>
        <taxon>Bacillati</taxon>
        <taxon>Bacillota</taxon>
        <taxon>Clostridia</taxon>
        <taxon>Eubacteriales</taxon>
        <taxon>Clostridiaceae</taxon>
        <taxon>Clostridium</taxon>
    </lineage>
</organism>
<dbReference type="GeneID" id="70359380"/>
<gene>
    <name evidence="2" type="ORF">CTDIVETGP_0816</name>
</gene>
<dbReference type="SUPFAM" id="SSF53807">
    <property type="entry name" value="Helical backbone' metal receptor"/>
    <property type="match status" value="1"/>
</dbReference>
<dbReference type="GO" id="GO:0016491">
    <property type="term" value="F:oxidoreductase activity"/>
    <property type="evidence" value="ECO:0007669"/>
    <property type="project" value="InterPro"/>
</dbReference>
<name>W6N3S0_CLOTY</name>
<comment type="caution">
    <text evidence="2">The sequence shown here is derived from an EMBL/GenBank/DDBJ whole genome shotgun (WGS) entry which is preliminary data.</text>
</comment>
<dbReference type="PANTHER" id="PTHR42956:SF1">
    <property type="entry name" value="NITROGENASE IRON-MOLYBDENUM COFACTOR BIOSYNTHESIS PROTEIN NIFE"/>
    <property type="match status" value="1"/>
</dbReference>
<dbReference type="InterPro" id="IPR049939">
    <property type="entry name" value="NifE-like"/>
</dbReference>
<evidence type="ECO:0000259" key="1">
    <source>
        <dbReference type="Pfam" id="PF00148"/>
    </source>
</evidence>
<accession>W6N3S0</accession>
<dbReference type="InterPro" id="IPR000510">
    <property type="entry name" value="Nase/OxRdtase_comp1"/>
</dbReference>
<dbReference type="AlphaFoldDB" id="W6N3S0"/>
<dbReference type="Proteomes" id="UP000019482">
    <property type="component" value="Unassembled WGS sequence"/>
</dbReference>